<evidence type="ECO:0000256" key="4">
    <source>
        <dbReference type="ARBA" id="ARBA00022840"/>
    </source>
</evidence>
<sequence>YIPHYIRGDLDSLRDDVRDFYISKVSKHSIYSFSKYITEQKAIDKGTEVEQDPDQNSTDFMKCIELVRRKERESSVKVW</sequence>
<dbReference type="Gene3D" id="3.40.50.10240">
    <property type="entry name" value="Thiamin pyrophosphokinase, catalytic domain"/>
    <property type="match status" value="1"/>
</dbReference>
<dbReference type="AlphaFoldDB" id="A0A9N9NYK4"/>
<dbReference type="GO" id="GO:0004788">
    <property type="term" value="F:thiamine diphosphokinase activity"/>
    <property type="evidence" value="ECO:0007669"/>
    <property type="project" value="InterPro"/>
</dbReference>
<dbReference type="GO" id="GO:0005524">
    <property type="term" value="F:ATP binding"/>
    <property type="evidence" value="ECO:0007669"/>
    <property type="project" value="UniProtKB-KW"/>
</dbReference>
<reference evidence="6" key="1">
    <citation type="submission" date="2021-06" db="EMBL/GenBank/DDBJ databases">
        <authorList>
            <person name="Kallberg Y."/>
            <person name="Tangrot J."/>
            <person name="Rosling A."/>
        </authorList>
    </citation>
    <scope>NUCLEOTIDE SEQUENCE</scope>
    <source>
        <strain evidence="6">IN212</strain>
    </source>
</reference>
<protein>
    <submittedName>
        <fullName evidence="6">475_t:CDS:1</fullName>
    </submittedName>
</protein>
<dbReference type="InterPro" id="IPR007371">
    <property type="entry name" value="TPK_catalytic"/>
</dbReference>
<dbReference type="Proteomes" id="UP000789396">
    <property type="component" value="Unassembled WGS sequence"/>
</dbReference>
<keyword evidence="4" id="KW-0067">ATP-binding</keyword>
<gene>
    <name evidence="6" type="ORF">RFULGI_LOCUS15188</name>
</gene>
<dbReference type="OrthoDB" id="25149at2759"/>
<evidence type="ECO:0000256" key="1">
    <source>
        <dbReference type="ARBA" id="ARBA00022679"/>
    </source>
</evidence>
<feature type="domain" description="Thiamin pyrophosphokinase catalytic" evidence="5">
    <location>
        <begin position="1"/>
        <end position="76"/>
    </location>
</feature>
<dbReference type="GO" id="GO:0009229">
    <property type="term" value="P:thiamine diphosphate biosynthetic process"/>
    <property type="evidence" value="ECO:0007669"/>
    <property type="project" value="InterPro"/>
</dbReference>
<organism evidence="6 7">
    <name type="scientific">Racocetra fulgida</name>
    <dbReference type="NCBI Taxonomy" id="60492"/>
    <lineage>
        <taxon>Eukaryota</taxon>
        <taxon>Fungi</taxon>
        <taxon>Fungi incertae sedis</taxon>
        <taxon>Mucoromycota</taxon>
        <taxon>Glomeromycotina</taxon>
        <taxon>Glomeromycetes</taxon>
        <taxon>Diversisporales</taxon>
        <taxon>Gigasporaceae</taxon>
        <taxon>Racocetra</taxon>
    </lineage>
</organism>
<accession>A0A9N9NYK4</accession>
<evidence type="ECO:0000313" key="7">
    <source>
        <dbReference type="Proteomes" id="UP000789396"/>
    </source>
</evidence>
<dbReference type="Pfam" id="PF04263">
    <property type="entry name" value="TPK_catalytic"/>
    <property type="match status" value="1"/>
</dbReference>
<evidence type="ECO:0000259" key="5">
    <source>
        <dbReference type="Pfam" id="PF04263"/>
    </source>
</evidence>
<feature type="non-terminal residue" evidence="6">
    <location>
        <position position="1"/>
    </location>
</feature>
<comment type="caution">
    <text evidence="6">The sequence shown here is derived from an EMBL/GenBank/DDBJ whole genome shotgun (WGS) entry which is preliminary data.</text>
</comment>
<evidence type="ECO:0000256" key="3">
    <source>
        <dbReference type="ARBA" id="ARBA00022777"/>
    </source>
</evidence>
<proteinExistence type="predicted"/>
<keyword evidence="2" id="KW-0547">Nucleotide-binding</keyword>
<name>A0A9N9NYK4_9GLOM</name>
<evidence type="ECO:0000256" key="2">
    <source>
        <dbReference type="ARBA" id="ARBA00022741"/>
    </source>
</evidence>
<dbReference type="EMBL" id="CAJVPZ010047620">
    <property type="protein sequence ID" value="CAG8772814.1"/>
    <property type="molecule type" value="Genomic_DNA"/>
</dbReference>
<dbReference type="InterPro" id="IPR036759">
    <property type="entry name" value="TPK_catalytic_sf"/>
</dbReference>
<evidence type="ECO:0000313" key="6">
    <source>
        <dbReference type="EMBL" id="CAG8772814.1"/>
    </source>
</evidence>
<keyword evidence="3" id="KW-0418">Kinase</keyword>
<dbReference type="SUPFAM" id="SSF63999">
    <property type="entry name" value="Thiamin pyrophosphokinase, catalytic domain"/>
    <property type="match status" value="1"/>
</dbReference>
<keyword evidence="7" id="KW-1185">Reference proteome</keyword>
<keyword evidence="1" id="KW-0808">Transferase</keyword>
<dbReference type="GO" id="GO:0016301">
    <property type="term" value="F:kinase activity"/>
    <property type="evidence" value="ECO:0007669"/>
    <property type="project" value="UniProtKB-KW"/>
</dbReference>